<reference evidence="1 2" key="1">
    <citation type="submission" date="2014-02" db="EMBL/GenBank/DDBJ databases">
        <title>The genome sequence of Colletotrichum salicis CBS 607.94.</title>
        <authorList>
            <person name="Baroncelli R."/>
            <person name="Thon M.R."/>
        </authorList>
    </citation>
    <scope>NUCLEOTIDE SEQUENCE [LARGE SCALE GENOMIC DNA]</scope>
    <source>
        <strain evidence="1 2">CBS 607.94</strain>
    </source>
</reference>
<keyword evidence="2" id="KW-1185">Reference proteome</keyword>
<protein>
    <submittedName>
        <fullName evidence="1">Uncharacterized protein</fullName>
    </submittedName>
</protein>
<dbReference type="OrthoDB" id="5062850at2759"/>
<evidence type="ECO:0000313" key="1">
    <source>
        <dbReference type="EMBL" id="KXH66967.1"/>
    </source>
</evidence>
<dbReference type="Proteomes" id="UP000070121">
    <property type="component" value="Unassembled WGS sequence"/>
</dbReference>
<gene>
    <name evidence="1" type="ORF">CSAL01_09102</name>
</gene>
<accession>A0A135V339</accession>
<sequence length="405" mass="45954">MRCLPRRGTPTDVCGAASSTIDLTILGQRVKRHVQQFCVVRPRTVDSEKPTCFLIFSQRLAKFDLHKAHRDVLSLSSAPETIAPESAFLFLPRETADISGSTDGHLDIIKGLMAEEMRGLALRKDTITFSTVTSVELRTLALNFDMLVRDLDCGQEYLFYRAGYTIPDIAHDKLRLAYPQFASLLEDLRQEYPRIDTLKRRGPFGEAPSQYQTFCKEALAASSITNVPNISERHYIWADAMRGNGGTRIRDAFQTAQCSVNHWVIPSKEVMDNRIMEALALAPAGMPPASFSLVLNGQPPAPQLCAEMFQMTIQRDVAWQAAWFASVDQGIVPPREWFLHRSVVFGNLQVSRRTGYFYRGFPRAMRDIVLQRSIVRCNFDPGKLWNADRLVQDHRTWTPEQWQEA</sequence>
<comment type="caution">
    <text evidence="1">The sequence shown here is derived from an EMBL/GenBank/DDBJ whole genome shotgun (WGS) entry which is preliminary data.</text>
</comment>
<dbReference type="EMBL" id="JFFI01000566">
    <property type="protein sequence ID" value="KXH66967.1"/>
    <property type="molecule type" value="Genomic_DNA"/>
</dbReference>
<proteinExistence type="predicted"/>
<name>A0A135V339_9PEZI</name>
<organism evidence="1 2">
    <name type="scientific">Colletotrichum salicis</name>
    <dbReference type="NCBI Taxonomy" id="1209931"/>
    <lineage>
        <taxon>Eukaryota</taxon>
        <taxon>Fungi</taxon>
        <taxon>Dikarya</taxon>
        <taxon>Ascomycota</taxon>
        <taxon>Pezizomycotina</taxon>
        <taxon>Sordariomycetes</taxon>
        <taxon>Hypocreomycetidae</taxon>
        <taxon>Glomerellales</taxon>
        <taxon>Glomerellaceae</taxon>
        <taxon>Colletotrichum</taxon>
        <taxon>Colletotrichum acutatum species complex</taxon>
    </lineage>
</organism>
<evidence type="ECO:0000313" key="2">
    <source>
        <dbReference type="Proteomes" id="UP000070121"/>
    </source>
</evidence>
<dbReference type="AlphaFoldDB" id="A0A135V339"/>